<dbReference type="WBParaSite" id="Csp11.Scaffold630.g21614.t1">
    <property type="protein sequence ID" value="Csp11.Scaffold630.g21614.t1"/>
    <property type="gene ID" value="Csp11.Scaffold630.g21614"/>
</dbReference>
<sequence length="181" mass="21409">MDSMIIIDTILSNKTDPAYERFLQPFIVFKFASDVLSISTFLLLIVYRVFKKQRQNVEDVHAPMFNQFFFIASISVLINSFNLLFGFLSEELHLGVYVIYIHAVIMTFLIVMHTVLFISIILFSFLAAVQRIIILYFSQYKFLVIDSNLNYLIFFTWLIILHYNYIHHGSYRFSISKPTRF</sequence>
<feature type="transmembrane region" description="Helical" evidence="1">
    <location>
        <begin position="68"/>
        <end position="88"/>
    </location>
</feature>
<keyword evidence="1" id="KW-1133">Transmembrane helix</keyword>
<keyword evidence="2" id="KW-1185">Reference proteome</keyword>
<evidence type="ECO:0000313" key="2">
    <source>
        <dbReference type="Proteomes" id="UP000095282"/>
    </source>
</evidence>
<feature type="transmembrane region" description="Helical" evidence="1">
    <location>
        <begin position="26"/>
        <end position="47"/>
    </location>
</feature>
<accession>A0A1I7V224</accession>
<evidence type="ECO:0000313" key="3">
    <source>
        <dbReference type="WBParaSite" id="Csp11.Scaffold630.g21614.t1"/>
    </source>
</evidence>
<proteinExistence type="predicted"/>
<organism evidence="2 3">
    <name type="scientific">Caenorhabditis tropicalis</name>
    <dbReference type="NCBI Taxonomy" id="1561998"/>
    <lineage>
        <taxon>Eukaryota</taxon>
        <taxon>Metazoa</taxon>
        <taxon>Ecdysozoa</taxon>
        <taxon>Nematoda</taxon>
        <taxon>Chromadorea</taxon>
        <taxon>Rhabditida</taxon>
        <taxon>Rhabditina</taxon>
        <taxon>Rhabditomorpha</taxon>
        <taxon>Rhabditoidea</taxon>
        <taxon>Rhabditidae</taxon>
        <taxon>Peloderinae</taxon>
        <taxon>Caenorhabditis</taxon>
    </lineage>
</organism>
<keyword evidence="1" id="KW-0472">Membrane</keyword>
<feature type="transmembrane region" description="Helical" evidence="1">
    <location>
        <begin position="149"/>
        <end position="166"/>
    </location>
</feature>
<dbReference type="AlphaFoldDB" id="A0A1I7V224"/>
<name>A0A1I7V224_9PELO</name>
<dbReference type="eggNOG" id="ENOG502T3H4">
    <property type="taxonomic scope" value="Eukaryota"/>
</dbReference>
<dbReference type="Proteomes" id="UP000095282">
    <property type="component" value="Unplaced"/>
</dbReference>
<keyword evidence="1" id="KW-0812">Transmembrane</keyword>
<reference evidence="3" key="1">
    <citation type="submission" date="2016-11" db="UniProtKB">
        <authorList>
            <consortium name="WormBaseParasite"/>
        </authorList>
    </citation>
    <scope>IDENTIFICATION</scope>
</reference>
<evidence type="ECO:0000256" key="1">
    <source>
        <dbReference type="SAM" id="Phobius"/>
    </source>
</evidence>
<protein>
    <submittedName>
        <fullName evidence="3">Serpentine receptor class gamma</fullName>
    </submittedName>
</protein>